<dbReference type="GO" id="GO:0006351">
    <property type="term" value="P:DNA-templated transcription"/>
    <property type="evidence" value="ECO:0007669"/>
    <property type="project" value="InterPro"/>
</dbReference>
<keyword evidence="4" id="KW-0256">Endoplasmic reticulum</keyword>
<feature type="compositionally biased region" description="Basic and acidic residues" evidence="8">
    <location>
        <begin position="445"/>
        <end position="455"/>
    </location>
</feature>
<evidence type="ECO:0000256" key="4">
    <source>
        <dbReference type="ARBA" id="ARBA00022824"/>
    </source>
</evidence>
<dbReference type="WBParaSite" id="ALUE_0001582101-mRNA-1">
    <property type="protein sequence ID" value="ALUE_0001582101-mRNA-1"/>
    <property type="gene ID" value="ALUE_0001582101"/>
</dbReference>
<name>A0A0M3ICY9_ASCLU</name>
<protein>
    <recommendedName>
        <fullName evidence="2">Seipin</fullName>
    </recommendedName>
</protein>
<dbReference type="CDD" id="cd23995">
    <property type="entry name" value="Seipin_BSCL2_like"/>
    <property type="match status" value="1"/>
</dbReference>
<dbReference type="InterPro" id="IPR037249">
    <property type="entry name" value="TAFH/NHR1_dom_sf"/>
</dbReference>
<evidence type="ECO:0000256" key="3">
    <source>
        <dbReference type="ARBA" id="ARBA00022692"/>
    </source>
</evidence>
<reference evidence="11" key="1">
    <citation type="submission" date="2017-02" db="UniProtKB">
        <authorList>
            <consortium name="WormBaseParasite"/>
        </authorList>
    </citation>
    <scope>IDENTIFICATION</scope>
</reference>
<dbReference type="PANTHER" id="PTHR21212">
    <property type="entry name" value="BERNARDINELLI-SEIP CONGENITAL LIPODYSTROPHY 2 HOMOLOG BSCL2 PROTEIN"/>
    <property type="match status" value="1"/>
</dbReference>
<dbReference type="SUPFAM" id="SSF158553">
    <property type="entry name" value="TAFH domain-like"/>
    <property type="match status" value="1"/>
</dbReference>
<evidence type="ECO:0000256" key="6">
    <source>
        <dbReference type="ARBA" id="ARBA00023098"/>
    </source>
</evidence>
<evidence type="ECO:0000313" key="10">
    <source>
        <dbReference type="Proteomes" id="UP000036681"/>
    </source>
</evidence>
<feature type="region of interest" description="Disordered" evidence="8">
    <location>
        <begin position="444"/>
        <end position="521"/>
    </location>
</feature>
<evidence type="ECO:0000313" key="11">
    <source>
        <dbReference type="WBParaSite" id="ALUE_0001582101-mRNA-1"/>
    </source>
</evidence>
<sequence>MVFNERVNNTVGSFRQHISAYHSILFMLQIGVVGFLAMLSPFFVRALCLPSLVQLRAPLYFTFLTCSEHLAGVCSYPTATVLLDEGGWQLAGGIRYDVSVELILSPVESNWHLGPFQVIFETFDDKNERTASYRRTARVTKKRSSTLSFMKYVAFMPLYFSGWWKEESQLGVQVVFNERFIESTERPTNSILVQLQNRLAEIEEGNILMRARFGFFRNFLFDWPIASAFMLCVLSFSFGVSLIALYWAQRGLAFYMKRTDEHQVTTSSRTSSIGASSGFQSYGSMDSLCETDMMSNFESSRLLKSLASNRVEIERKSVTEPSVWELLQKSKPTTDVDLGKRQPAAKKSHWDMRSKATPEQLVSFFETVIEKSPSNLRDDVTKVIQSMVDGSIATGIALGRIRKLLDAGDYLMLCSSVRKSLPALRESLRKGEVTFRALRQLEAGEGARGEERRISGDPTNLPTIPTTTNSSEMNEMMEGYNDEASDDELPECPMLTDIPGWDVKPEPMIRRRSVRKRESST</sequence>
<organism evidence="10 11">
    <name type="scientific">Ascaris lumbricoides</name>
    <name type="common">Giant roundworm</name>
    <dbReference type="NCBI Taxonomy" id="6252"/>
    <lineage>
        <taxon>Eukaryota</taxon>
        <taxon>Metazoa</taxon>
        <taxon>Ecdysozoa</taxon>
        <taxon>Nematoda</taxon>
        <taxon>Chromadorea</taxon>
        <taxon>Rhabditida</taxon>
        <taxon>Spirurina</taxon>
        <taxon>Ascaridomorpha</taxon>
        <taxon>Ascaridoidea</taxon>
        <taxon>Ascarididae</taxon>
        <taxon>Ascaris</taxon>
    </lineage>
</organism>
<feature type="compositionally biased region" description="Acidic residues" evidence="8">
    <location>
        <begin position="480"/>
        <end position="490"/>
    </location>
</feature>
<dbReference type="AlphaFoldDB" id="A0A0M3ICY9"/>
<keyword evidence="7 9" id="KW-0472">Membrane</keyword>
<feature type="compositionally biased region" description="Low complexity" evidence="8">
    <location>
        <begin position="458"/>
        <end position="469"/>
    </location>
</feature>
<dbReference type="GO" id="GO:0005789">
    <property type="term" value="C:endoplasmic reticulum membrane"/>
    <property type="evidence" value="ECO:0007669"/>
    <property type="project" value="UniProtKB-SubCell"/>
</dbReference>
<evidence type="ECO:0000256" key="7">
    <source>
        <dbReference type="ARBA" id="ARBA00023136"/>
    </source>
</evidence>
<feature type="transmembrane region" description="Helical" evidence="9">
    <location>
        <begin position="225"/>
        <end position="248"/>
    </location>
</feature>
<evidence type="ECO:0000256" key="5">
    <source>
        <dbReference type="ARBA" id="ARBA00022989"/>
    </source>
</evidence>
<accession>A0A0M3ICY9</accession>
<dbReference type="GO" id="GO:0140042">
    <property type="term" value="P:lipid droplet formation"/>
    <property type="evidence" value="ECO:0007669"/>
    <property type="project" value="UniProtKB-ARBA"/>
</dbReference>
<dbReference type="GO" id="GO:0006629">
    <property type="term" value="P:lipid metabolic process"/>
    <property type="evidence" value="ECO:0007669"/>
    <property type="project" value="UniProtKB-KW"/>
</dbReference>
<dbReference type="PANTHER" id="PTHR21212:SF0">
    <property type="entry name" value="SEIPIN"/>
    <property type="match status" value="1"/>
</dbReference>
<dbReference type="Gene3D" id="1.20.120.1110">
    <property type="entry name" value="TAFH/NHR1 domain"/>
    <property type="match status" value="1"/>
</dbReference>
<keyword evidence="10" id="KW-1185">Reference proteome</keyword>
<evidence type="ECO:0000256" key="1">
    <source>
        <dbReference type="ARBA" id="ARBA00004477"/>
    </source>
</evidence>
<keyword evidence="5 9" id="KW-1133">Transmembrane helix</keyword>
<dbReference type="Proteomes" id="UP000036681">
    <property type="component" value="Unplaced"/>
</dbReference>
<evidence type="ECO:0000256" key="9">
    <source>
        <dbReference type="SAM" id="Phobius"/>
    </source>
</evidence>
<keyword evidence="6" id="KW-0443">Lipid metabolism</keyword>
<feature type="transmembrane region" description="Helical" evidence="9">
    <location>
        <begin position="20"/>
        <end position="44"/>
    </location>
</feature>
<comment type="subcellular location">
    <subcellularLocation>
        <location evidence="1">Endoplasmic reticulum membrane</location>
        <topology evidence="1">Multi-pass membrane protein</topology>
    </subcellularLocation>
</comment>
<evidence type="ECO:0000256" key="2">
    <source>
        <dbReference type="ARBA" id="ARBA00022064"/>
    </source>
</evidence>
<evidence type="ECO:0000256" key="8">
    <source>
        <dbReference type="SAM" id="MobiDB-lite"/>
    </source>
</evidence>
<proteinExistence type="predicted"/>
<keyword evidence="3 9" id="KW-0812">Transmembrane</keyword>
<dbReference type="Pfam" id="PF06775">
    <property type="entry name" value="Seipin"/>
    <property type="match status" value="1"/>
</dbReference>
<dbReference type="InterPro" id="IPR009617">
    <property type="entry name" value="Seipin"/>
</dbReference>